<keyword evidence="2" id="KW-1185">Reference proteome</keyword>
<organism evidence="1 2">
    <name type="scientific">Populus deltoides</name>
    <name type="common">Eastern poplar</name>
    <name type="synonym">Eastern cottonwood</name>
    <dbReference type="NCBI Taxonomy" id="3696"/>
    <lineage>
        <taxon>Eukaryota</taxon>
        <taxon>Viridiplantae</taxon>
        <taxon>Streptophyta</taxon>
        <taxon>Embryophyta</taxon>
        <taxon>Tracheophyta</taxon>
        <taxon>Spermatophyta</taxon>
        <taxon>Magnoliopsida</taxon>
        <taxon>eudicotyledons</taxon>
        <taxon>Gunneridae</taxon>
        <taxon>Pentapetalae</taxon>
        <taxon>rosids</taxon>
        <taxon>fabids</taxon>
        <taxon>Malpighiales</taxon>
        <taxon>Salicaceae</taxon>
        <taxon>Saliceae</taxon>
        <taxon>Populus</taxon>
    </lineage>
</organism>
<protein>
    <submittedName>
        <fullName evidence="1">Uncharacterized protein</fullName>
    </submittedName>
</protein>
<dbReference type="Proteomes" id="UP000807159">
    <property type="component" value="Chromosome 7"/>
</dbReference>
<reference evidence="1" key="1">
    <citation type="journal article" date="2021" name="J. Hered.">
        <title>Genome Assembly of Salicaceae Populus deltoides (Eastern Cottonwood) I-69 Based on Nanopore Sequencing and Hi-C Technologies.</title>
        <authorList>
            <person name="Bai S."/>
            <person name="Wu H."/>
            <person name="Zhang J."/>
            <person name="Pan Z."/>
            <person name="Zhao W."/>
            <person name="Li Z."/>
            <person name="Tong C."/>
        </authorList>
    </citation>
    <scope>NUCLEOTIDE SEQUENCE</scope>
    <source>
        <tissue evidence="1">Leaf</tissue>
    </source>
</reference>
<dbReference type="EMBL" id="JACEGQ020000007">
    <property type="protein sequence ID" value="KAH8502537.1"/>
    <property type="molecule type" value="Genomic_DNA"/>
</dbReference>
<dbReference type="Gene3D" id="6.10.140.920">
    <property type="match status" value="1"/>
</dbReference>
<gene>
    <name evidence="1" type="ORF">H0E87_014006</name>
</gene>
<dbReference type="AlphaFoldDB" id="A0A8T2YBX8"/>
<evidence type="ECO:0000313" key="2">
    <source>
        <dbReference type="Proteomes" id="UP000807159"/>
    </source>
</evidence>
<sequence length="151" mass="17256">MVRSSKGRQKLEMVEITSESHRMVTSQNVGQVAERFISGNTPQILGAFQLIEAHRNATVCELNMQLSQVLTTWKWRRKEVKSWTERGKPVESELGENPIEELDMAQLEQLKASLQGQGQGLKHDVARQPEQILIQNLNPPQPIHGHTRHQY</sequence>
<proteinExistence type="predicted"/>
<comment type="caution">
    <text evidence="1">The sequence shown here is derived from an EMBL/GenBank/DDBJ whole genome shotgun (WGS) entry which is preliminary data.</text>
</comment>
<name>A0A8T2YBX8_POPDE</name>
<accession>A0A8T2YBX8</accession>
<evidence type="ECO:0000313" key="1">
    <source>
        <dbReference type="EMBL" id="KAH8502537.1"/>
    </source>
</evidence>